<dbReference type="Pfam" id="PF13847">
    <property type="entry name" value="Methyltransf_31"/>
    <property type="match status" value="1"/>
</dbReference>
<dbReference type="SUPFAM" id="SSF53335">
    <property type="entry name" value="S-adenosyl-L-methionine-dependent methyltransferases"/>
    <property type="match status" value="1"/>
</dbReference>
<evidence type="ECO:0000313" key="2">
    <source>
        <dbReference type="EMBL" id="KPQ41965.1"/>
    </source>
</evidence>
<feature type="domain" description="Methyltransferase" evidence="1">
    <location>
        <begin position="74"/>
        <end position="196"/>
    </location>
</feature>
<dbReference type="PANTHER" id="PTHR43861:SF1">
    <property type="entry name" value="TRANS-ACONITATE 2-METHYLTRANSFERASE"/>
    <property type="match status" value="1"/>
</dbReference>
<keyword evidence="2" id="KW-0830">Ubiquinone</keyword>
<gene>
    <name evidence="2" type="primary">ubiE_2</name>
    <name evidence="2" type="ORF">MPEBLZ_03491</name>
</gene>
<keyword evidence="2" id="KW-0489">Methyltransferase</keyword>
<dbReference type="PANTHER" id="PTHR43861">
    <property type="entry name" value="TRANS-ACONITATE 2-METHYLTRANSFERASE-RELATED"/>
    <property type="match status" value="1"/>
</dbReference>
<reference evidence="2 3" key="1">
    <citation type="submission" date="2015-09" db="EMBL/GenBank/DDBJ databases">
        <title>A metagenomics-based metabolic model of nitrate-dependent anaerobic oxidation of methane by Methanoperedens-like archaea.</title>
        <authorList>
            <person name="Arshad A."/>
            <person name="Speth D.R."/>
            <person name="De Graaf R.M."/>
            <person name="Op Den Camp H.J."/>
            <person name="Jetten M.S."/>
            <person name="Welte C.U."/>
        </authorList>
    </citation>
    <scope>NUCLEOTIDE SEQUENCE [LARGE SCALE GENOMIC DNA]</scope>
</reference>
<dbReference type="PATRIC" id="fig|1719120.3.peg.3788"/>
<dbReference type="InterPro" id="IPR025714">
    <property type="entry name" value="Methyltranfer_dom"/>
</dbReference>
<protein>
    <submittedName>
        <fullName evidence="2">Ubiquinone/menaquinone biosynthesis C-methyltransferase UbiE</fullName>
        <ecNumber evidence="2">2.1.1.163</ecNumber>
    </submittedName>
</protein>
<dbReference type="EC" id="2.1.1.163" evidence="2"/>
<accession>A0A0P8DWG8</accession>
<dbReference type="GO" id="GO:0032259">
    <property type="term" value="P:methylation"/>
    <property type="evidence" value="ECO:0007669"/>
    <property type="project" value="UniProtKB-KW"/>
</dbReference>
<dbReference type="CDD" id="cd02440">
    <property type="entry name" value="AdoMet_MTases"/>
    <property type="match status" value="1"/>
</dbReference>
<evidence type="ECO:0000313" key="3">
    <source>
        <dbReference type="Proteomes" id="UP000050360"/>
    </source>
</evidence>
<dbReference type="InterPro" id="IPR029063">
    <property type="entry name" value="SAM-dependent_MTases_sf"/>
</dbReference>
<dbReference type="Gene3D" id="3.40.50.150">
    <property type="entry name" value="Vaccinia Virus protein VP39"/>
    <property type="match status" value="1"/>
</dbReference>
<organism evidence="2 3">
    <name type="scientific">Candidatus Methanoperedens nitratireducens</name>
    <dbReference type="NCBI Taxonomy" id="1392998"/>
    <lineage>
        <taxon>Archaea</taxon>
        <taxon>Methanobacteriati</taxon>
        <taxon>Methanobacteriota</taxon>
        <taxon>Stenosarchaea group</taxon>
        <taxon>Methanomicrobia</taxon>
        <taxon>Methanosarcinales</taxon>
        <taxon>ANME-2 cluster</taxon>
        <taxon>Candidatus Methanoperedentaceae</taxon>
        <taxon>Candidatus Methanoperedens</taxon>
    </lineage>
</organism>
<dbReference type="EMBL" id="LKCM01000281">
    <property type="protein sequence ID" value="KPQ41965.1"/>
    <property type="molecule type" value="Genomic_DNA"/>
</dbReference>
<dbReference type="AlphaFoldDB" id="A0A0P8DWG8"/>
<proteinExistence type="predicted"/>
<name>A0A0P8DWG8_9EURY</name>
<evidence type="ECO:0000259" key="1">
    <source>
        <dbReference type="Pfam" id="PF13847"/>
    </source>
</evidence>
<dbReference type="GO" id="GO:0043770">
    <property type="term" value="F:demethylmenaquinone methyltransferase activity"/>
    <property type="evidence" value="ECO:0007669"/>
    <property type="project" value="UniProtKB-EC"/>
</dbReference>
<sequence length="221" mass="26608">MGKLLNIFTPLHKMTRRNYLERMIDDKVHCMMKAKEYEFDYWDGDRRYGYGGYKYIDDRWKKVAQQLIEIYDLKADAKILDVGCGKAFLLYELKQLLFDATIVGFDISRHGLADAKEEIRGDLFRYRAQDRYPWGDGYFDLVLSLGCLHNLRIFELETAIKEIERVGKNKYIMVESYRNEQELFNFQCWALTCESFFDTAEWIWIYKHFGYTGDYEFIYFE</sequence>
<dbReference type="Proteomes" id="UP000050360">
    <property type="component" value="Unassembled WGS sequence"/>
</dbReference>
<comment type="caution">
    <text evidence="2">The sequence shown here is derived from an EMBL/GenBank/DDBJ whole genome shotgun (WGS) entry which is preliminary data.</text>
</comment>
<keyword evidence="2" id="KW-0808">Transferase</keyword>